<reference evidence="2" key="1">
    <citation type="journal article" date="2015" name="Front. Microbiol.">
        <title>The vaginal isolate Lactobacillus paracasei LPC-S01 (DSM 26760) is suitable for oral administration.</title>
        <authorList>
            <person name="Balzaretti S."/>
            <person name="Taverniti V."/>
            <person name="Rondini G."/>
            <person name="Marcolegio G."/>
            <person name="Minuzzo M."/>
            <person name="Remagni M.C."/>
            <person name="Fiore W."/>
            <person name="Arioli S."/>
            <person name="Guglielmetti S."/>
        </authorList>
    </citation>
    <scope>NUCLEOTIDE SEQUENCE</scope>
    <source>
        <strain evidence="2">LPC-S01</strain>
    </source>
</reference>
<evidence type="ECO:0000313" key="2">
    <source>
        <dbReference type="EMBL" id="CRL16849.1"/>
    </source>
</evidence>
<protein>
    <submittedName>
        <fullName evidence="2">Glycosyltransferase</fullName>
    </submittedName>
</protein>
<sequence>MDIKILVASHKNYRVPKDLTLYLPIFVGSAFHVSTPSNFARDDLGDNISNKNSRYNELTGLYWGWKHLSSDYIGMVHYRRYFTEPGNKNRDKFERVLSKNDVENYMKKYSIIVPKKRRYFIETIESHYLHSHSGEGLNTLRKVFFNLPKKYSDALDQVLKSRSAHMFNMFIMERKEFRNYCSWLFDILFQVENDLNYKKLHGNEERAIGFLSEILLDVWLIANHKSYVELPVCFMEKQHWARKISVFVYNKISRGRRPLNTHIK</sequence>
<accession>A0A0M6WB25</accession>
<name>A0A0M6WB25_LACPA</name>
<proteinExistence type="predicted"/>
<dbReference type="Pfam" id="PF14393">
    <property type="entry name" value="DUF4422"/>
    <property type="match status" value="1"/>
</dbReference>
<keyword evidence="2" id="KW-0808">Transferase</keyword>
<dbReference type="AlphaFoldDB" id="A0A0M6WB25"/>
<organism evidence="2">
    <name type="scientific">Lacticaseibacillus paracasei</name>
    <name type="common">Lactobacillus paracasei</name>
    <dbReference type="NCBI Taxonomy" id="1597"/>
    <lineage>
        <taxon>Bacteria</taxon>
        <taxon>Bacillati</taxon>
        <taxon>Bacillota</taxon>
        <taxon>Bacilli</taxon>
        <taxon>Lactobacillales</taxon>
        <taxon>Lactobacillaceae</taxon>
        <taxon>Lacticaseibacillus</taxon>
    </lineage>
</organism>
<dbReference type="GO" id="GO:0016740">
    <property type="term" value="F:transferase activity"/>
    <property type="evidence" value="ECO:0007669"/>
    <property type="project" value="UniProtKB-KW"/>
</dbReference>
<dbReference type="InterPro" id="IPR025536">
    <property type="entry name" value="DUF4422"/>
</dbReference>
<dbReference type="RefSeq" id="WP_003591719.1">
    <property type="nucleotide sequence ID" value="NZ_AFYP01000034.1"/>
</dbReference>
<feature type="domain" description="DUF4422" evidence="1">
    <location>
        <begin position="4"/>
        <end position="223"/>
    </location>
</feature>
<evidence type="ECO:0000259" key="1">
    <source>
        <dbReference type="Pfam" id="PF14393"/>
    </source>
</evidence>
<dbReference type="EMBL" id="LN846900">
    <property type="protein sequence ID" value="CRL16849.1"/>
    <property type="molecule type" value="Genomic_DNA"/>
</dbReference>